<name>A0AAD6NLJ3_DREDA</name>
<dbReference type="Pfam" id="PF18413">
    <property type="entry name" value="Neuraminidase"/>
    <property type="match status" value="1"/>
</dbReference>
<proteinExistence type="predicted"/>
<dbReference type="EMBL" id="JAQGDS010000004">
    <property type="protein sequence ID" value="KAJ6261218.1"/>
    <property type="molecule type" value="Genomic_DNA"/>
</dbReference>
<dbReference type="InterPro" id="IPR040840">
    <property type="entry name" value="TcA_TcB_BD"/>
</dbReference>
<reference evidence="4" key="1">
    <citation type="submission" date="2023-01" db="EMBL/GenBank/DDBJ databases">
        <title>The chitinases involved in constricting ring structure development in the nematode-trapping fungus Drechslerella dactyloides.</title>
        <authorList>
            <person name="Wang R."/>
            <person name="Zhang L."/>
            <person name="Tang P."/>
            <person name="Li S."/>
            <person name="Liang L."/>
        </authorList>
    </citation>
    <scope>NUCLEOTIDE SEQUENCE</scope>
    <source>
        <strain evidence="4">YMF1.00031</strain>
    </source>
</reference>
<organism evidence="4 5">
    <name type="scientific">Drechslerella dactyloides</name>
    <name type="common">Nematode-trapping fungus</name>
    <name type="synonym">Arthrobotrys dactyloides</name>
    <dbReference type="NCBI Taxonomy" id="74499"/>
    <lineage>
        <taxon>Eukaryota</taxon>
        <taxon>Fungi</taxon>
        <taxon>Dikarya</taxon>
        <taxon>Ascomycota</taxon>
        <taxon>Pezizomycotina</taxon>
        <taxon>Orbiliomycetes</taxon>
        <taxon>Orbiliales</taxon>
        <taxon>Orbiliaceae</taxon>
        <taxon>Drechslerella</taxon>
    </lineage>
</organism>
<evidence type="ECO:0000259" key="1">
    <source>
        <dbReference type="Pfam" id="PF18276"/>
    </source>
</evidence>
<gene>
    <name evidence="4" type="ORF">Dda_3886</name>
</gene>
<evidence type="ECO:0000313" key="5">
    <source>
        <dbReference type="Proteomes" id="UP001221413"/>
    </source>
</evidence>
<evidence type="ECO:0008006" key="6">
    <source>
        <dbReference type="Google" id="ProtNLM"/>
    </source>
</evidence>
<comment type="caution">
    <text evidence="4">The sequence shown here is derived from an EMBL/GenBank/DDBJ whole genome shotgun (WGS) entry which is preliminary data.</text>
</comment>
<sequence length="3077" mass="340885">MLLSPQVTNFLHSLASNGGDNSYTVSGTVTYPSGAPAAGLLVIAYDKDLRSKQELGRSATDINGAYSIKYTPDKFARSEKDSADLLMLVSTRTGGEVLFETATADVYYNAPAQATVDIKISTLPKSYCDDEFSNILRAVTPLLDGAKIEDLTEDSQNMDITFLNKETNIDREKLEQFVFAHQLAVKTKIGYPPFFYGIFRENGMEQSDATQYAPQPVVILGADPAPIFYSIVLIPSDKLKNILDKAVNTDNYIPKSVLDALGVILRLLNQYVAAAKKYWSSQPDNQNTSGEDILKGPGLDKLYNVLKTSSFGDLPSIIQGLQDGFAQPAPSLAAAAHAAVSFSPTMEPPPAADKTLFNITMSALPKVDSQSLKTHIADLDHADWEKVLQGMAGSTPLQQKQLDVQVSQIMRATEIQFPTRSFVANMKRDNLKGHPFTRFASLLSENQDKSPDFNFATLPLEKIQDLEPRVKANAVSAQRLFKLSSKYSHTKQLFDLGFRSAADIQQHGEARFTKLATADGLVSEAEAKEIYHKSYNLRTAATLLAGELQSVTGASRLAAFRSPGIIETRKKLEAVTKDFPNMKSLFQLQDICACTDCASVHSASAYVTDTLTWLKNRLVIDSTVSGGGAVKIARDILFERRPDLVDLDLSCANTNTPLPYIDVVCELLEDAVASDPGFTFNGTTLTTGTKDGLVSPELLAVLQQQGLDFTPDATVSNEYGTGNYRNVRDVNAVVKMIPDNADTPTKYQIYVLKPTVGTADEVAAAPSYVNTGAYDILAGASYIFTLPFDINQAESQAYFGQFGVARNDLMQILQVGTTPQNFEIAYTGLNLTSGEYKLIVTENATGDQLTKFWNHSLTDLTVVSTFIDTASIDYTTLLALIKLPWINSNTQAPLVIVSKDPTNCDLASKNIGNLDESALDRFQRFLRLWKKLTAPQWTVQQLDQVIRGKELGKGNLNEDFIVLVWQLNNLVAKLQASLGDVITFFDVFPTDVYAKYFLNAKQTGTVNKDFDPVNVASNEQKETNNPDSGAKLSAYNDYLAIVFAASSADIAILIDEVTTNNGILSQRNLAQLFLLVRLCQLLKMTATDLSIMLRLTNITLPFDTNTLSVFVDQCRDVVASGTTPTKLSYYLDTVDPSMLNDDAVTKILQSLQAAYQVQFIAYQTPFQASSTATENQTGVLNLLRQLNGLAESDIEIYKTLFTTGVWLSANGDVDKFIERTLPDTPHRSDIVTAAETLIASTDPDQLNDLANDLLKIMASELSAYLYHAAKVDILSAQLVTALASQEDIIGVILDKGHLKQPPSLGSPLISQILLSDSLNDTTPPTIAPGTPGNPSPFDAQYRAVRLLYIMIKFVSYMKIAANDLAWFLDNNAALGWLEIDNLKYQDDVDNASFTAWRSLYHAILFATKYPPVDNTSDSSNPYSFYGLINTLFDDKPAYLAQLTGWDLTMINDLAAHYSLTNGDYKKPETYEKLDTALGYIRTLGLTVAATLAMIKAVLTSDDVKTLRTALKAKYNPNDWLGILKTVQDPLRRRKRDALVAYLLAVNPTMTTSDDLYDYFLIDTQMGSCMSTSRVVQAHATIQLFVQRCLMGLEPQCIADVKDDPIWSQWEWMSAFRVWEASRKIFLWPENWLDPALRLDKSQLFQDFESYIAQNPLTTDTVEAAVSQYLENFDEIANLEVMACYYQTDIFVMHVIARTRGGDPYTYYYRQFLKERSWSPWEKIDLDIQGDAILAFDRNSRLNIAWLIFFEDKDPVQMRSSSAPTVGTVNTGNYKTDAVRKRWNIQLAVSERIGATWTAKKVSQGYLSHPPNYVDVNNLPKQDAYSTFEWDGNAIGADIGQAISVVNGFQYVGSFSLVGCKGYPEPSASSSLNLFSIRPQFEGCIYVANRYQPTLDSQNVLSIATFFSSVGPNAFDDLLTDLQGRFKVAYPCQLTIIDWFLILYQIFYSTRYYRSNIRSDFVASRLLVLQLGAFLPYFFADYNRNYVIIPGYYNPRQDVYDPAEVYYTAADILKFFQDCLALFWEYIGILKADPKPDLDTVLEQLNKDPEYIRLKALIPLYANQDKTYRRNNRFKNFYHPVVCAIRKALIKDGIAGMLSRETQLTNTGFKFTDTYKPTTEVSLLRPVEDIDFTSDGAYSSYNWELFYHIPELVALKLSQDGQYDSARKWFHYIFNPTAGPDIEIPKRYWITKPFYQMTFDDYTKQRIDKIFGRIAGDPSHDGTSIPDLKFAVDQWRASVGQPDVIAKTRPVAYQIATVLAYVKNLVDWGDNLFRQFTRETVTQATQMYILADKLLGPKPRIVKPDKTPRISTFSQLESDLDIFGNALVDLENLVPADPGHNPGPLPPPPPLQSLYFCVPPNENMLAYWDLVADRLFKIRNCQNIDGIEVSLALFSPPIDPGALVRAVAGGLSISSFLAGLSAPLPYYRFTSVVLKATELAQLASSLGNALLSALEKKDGEALATIRSAQEIAVSQSMRVIKISTIAEAEGAIAAAQLSKAVTQEKRDYFSGRDFMNGWEIASVALAGSSLLASGGIALAYILAGGLALIPNFVAGAAGFGGSPTVSGEYGGENVGDSATNAAKTIEAIATTLSKAAEMSSVQGNFQRRQDDWDHEVASADKELLQWDQQITNATLHKTTAQNDLATQDLTISNNKAIDAFLRSKFTNTDLYNWTSTQIYATYVAAYKTAFDMAKRAEQCFNFELGQTDQSFVNFSLDTQKKGLLAADNLLAGIKTMEGAYLNKNFREYELTKTVSLALIDPQSLFQLRQAGKCGIRISEPLFDLDHPGHYFRRIKSVAVTIPCITGPYVSVSGKLTQLTNAYRASTTLGSSNSYPEDTTTPNSDTRFRYNLGTIQSIATSTAQSDTGTFELNFRDERYLPFEGTGAISQWLLELPDVIRQFDYSTITDAVITLRYTARDGGDNLRKTVEGIQRDNLNNLITLAKTNGLSAAYVLPIAFPGEWWQLQNSTDHTTKITIQPRHLPFFTVGHGPQIDKISWYAVGTGASGAPSTVKIKVNTEAEDTLTLMKADQGYGKYTYAGSSKDGVISVGTEFTLQMPSASVAAVKELVLVFHYVLTS</sequence>
<protein>
    <recommendedName>
        <fullName evidence="6">Virulence plasmid A protein</fullName>
    </recommendedName>
</protein>
<feature type="domain" description="Tc toxin complex TcA C-terminal TcB-binding" evidence="1">
    <location>
        <begin position="2627"/>
        <end position="2916"/>
    </location>
</feature>
<dbReference type="Pfam" id="PF18276">
    <property type="entry name" value="TcA_TcB_BD"/>
    <property type="match status" value="1"/>
</dbReference>
<accession>A0AAD6NLJ3</accession>
<dbReference type="InterPro" id="IPR046839">
    <property type="entry name" value="ABC_toxin_N"/>
</dbReference>
<dbReference type="Pfam" id="PF20220">
    <property type="entry name" value="ABC_toxin_N"/>
    <property type="match status" value="1"/>
</dbReference>
<evidence type="ECO:0000259" key="2">
    <source>
        <dbReference type="Pfam" id="PF18413"/>
    </source>
</evidence>
<evidence type="ECO:0000313" key="4">
    <source>
        <dbReference type="EMBL" id="KAJ6261218.1"/>
    </source>
</evidence>
<feature type="domain" description="ABC toxin N-terminal" evidence="3">
    <location>
        <begin position="1528"/>
        <end position="1648"/>
    </location>
</feature>
<keyword evidence="5" id="KW-1185">Reference proteome</keyword>
<dbReference type="InterPro" id="IPR041079">
    <property type="entry name" value="Neuraminidase-like"/>
</dbReference>
<evidence type="ECO:0000259" key="3">
    <source>
        <dbReference type="Pfam" id="PF20220"/>
    </source>
</evidence>
<feature type="domain" description="Neuraminidase-like" evidence="2">
    <location>
        <begin position="1678"/>
        <end position="1808"/>
    </location>
</feature>
<dbReference type="Proteomes" id="UP001221413">
    <property type="component" value="Unassembled WGS sequence"/>
</dbReference>